<evidence type="ECO:0008006" key="3">
    <source>
        <dbReference type="Google" id="ProtNLM"/>
    </source>
</evidence>
<organism evidence="2">
    <name type="scientific">marine metagenome</name>
    <dbReference type="NCBI Taxonomy" id="408172"/>
    <lineage>
        <taxon>unclassified sequences</taxon>
        <taxon>metagenomes</taxon>
        <taxon>ecological metagenomes</taxon>
    </lineage>
</organism>
<feature type="transmembrane region" description="Helical" evidence="1">
    <location>
        <begin position="26"/>
        <end position="44"/>
    </location>
</feature>
<feature type="transmembrane region" description="Helical" evidence="1">
    <location>
        <begin position="236"/>
        <end position="256"/>
    </location>
</feature>
<feature type="transmembrane region" description="Helical" evidence="1">
    <location>
        <begin position="105"/>
        <end position="124"/>
    </location>
</feature>
<feature type="non-terminal residue" evidence="2">
    <location>
        <position position="330"/>
    </location>
</feature>
<dbReference type="AlphaFoldDB" id="A0A382PYL9"/>
<gene>
    <name evidence="2" type="ORF">METZ01_LOCUS331140</name>
</gene>
<name>A0A382PYL9_9ZZZZ</name>
<feature type="transmembrane region" description="Helical" evidence="1">
    <location>
        <begin position="145"/>
        <end position="166"/>
    </location>
</feature>
<accession>A0A382PYL9</accession>
<keyword evidence="1" id="KW-0472">Membrane</keyword>
<keyword evidence="1" id="KW-1133">Transmembrane helix</keyword>
<feature type="transmembrane region" description="Helical" evidence="1">
    <location>
        <begin position="186"/>
        <end position="204"/>
    </location>
</feature>
<protein>
    <recommendedName>
        <fullName evidence="3">Sodium/calcium exchanger membrane region domain-containing protein</fullName>
    </recommendedName>
</protein>
<dbReference type="EMBL" id="UINC01110642">
    <property type="protein sequence ID" value="SVC78286.1"/>
    <property type="molecule type" value="Genomic_DNA"/>
</dbReference>
<evidence type="ECO:0000313" key="2">
    <source>
        <dbReference type="EMBL" id="SVC78286.1"/>
    </source>
</evidence>
<keyword evidence="1" id="KW-0812">Transmembrane</keyword>
<reference evidence="2" key="1">
    <citation type="submission" date="2018-05" db="EMBL/GenBank/DDBJ databases">
        <authorList>
            <person name="Lanie J.A."/>
            <person name="Ng W.-L."/>
            <person name="Kazmierczak K.M."/>
            <person name="Andrzejewski T.M."/>
            <person name="Davidsen T.M."/>
            <person name="Wayne K.J."/>
            <person name="Tettelin H."/>
            <person name="Glass J.I."/>
            <person name="Rusch D."/>
            <person name="Podicherti R."/>
            <person name="Tsui H.-C.T."/>
            <person name="Winkler M.E."/>
        </authorList>
    </citation>
    <scope>NUCLEOTIDE SEQUENCE</scope>
</reference>
<feature type="transmembrane region" description="Helical" evidence="1">
    <location>
        <begin position="262"/>
        <end position="283"/>
    </location>
</feature>
<feature type="transmembrane region" description="Helical" evidence="1">
    <location>
        <begin position="304"/>
        <end position="329"/>
    </location>
</feature>
<sequence length="330" mass="36304">MIDIVGHLVNLHKVQSSQYAGYGGEYWFIIETLALGYVLCFHLIPRTTDMMVNASAGLAAKYFGNKSRTLVINASTNNPELANMVAAFFMRKAGGVANPLGSNLANIYLMYLFAPIYVMLKWKLKKDQESLDKFKKLISQEKKLIFQHVSMALLMFIFSIVGFWALTASHPFGGMSGEVKIQPGSFLLVAAVVCVIGIVIFQYWNGKLQKKDPELFEDIDDDDHTESWGEFIGGSLGLILCSFAVNWLFLAWTIVYQGSLTTILGAAIFTGLHYFIGAIITSLPEMNVAVEGYSKITRADLNTALSAASVSNMTNLAIAIIGILTILILK</sequence>
<evidence type="ECO:0000256" key="1">
    <source>
        <dbReference type="SAM" id="Phobius"/>
    </source>
</evidence>
<proteinExistence type="predicted"/>